<protein>
    <recommendedName>
        <fullName evidence="3">asparagine synthase (glutamine-hydrolyzing)</fullName>
        <ecNumber evidence="3">6.3.5.4</ecNumber>
    </recommendedName>
</protein>
<name>A0A1G8RZ16_9ACTN</name>
<dbReference type="OrthoDB" id="9763290at2"/>
<dbReference type="NCBIfam" id="TIGR01536">
    <property type="entry name" value="asn_synth_AEB"/>
    <property type="match status" value="1"/>
</dbReference>
<evidence type="ECO:0000256" key="5">
    <source>
        <dbReference type="ARBA" id="ARBA00022840"/>
    </source>
</evidence>
<keyword evidence="9" id="KW-0028">Amino-acid biosynthesis</keyword>
<dbReference type="Pfam" id="PF00733">
    <property type="entry name" value="Asn_synthase"/>
    <property type="match status" value="1"/>
</dbReference>
<evidence type="ECO:0000256" key="8">
    <source>
        <dbReference type="ARBA" id="ARBA00048741"/>
    </source>
</evidence>
<dbReference type="CDD" id="cd01991">
    <property type="entry name" value="Asn_synthase_B_C"/>
    <property type="match status" value="1"/>
</dbReference>
<dbReference type="Gene3D" id="3.40.50.620">
    <property type="entry name" value="HUPs"/>
    <property type="match status" value="1"/>
</dbReference>
<comment type="similarity">
    <text evidence="2">Belongs to the asparagine synthetase family.</text>
</comment>
<feature type="binding site" evidence="10">
    <location>
        <position position="289"/>
    </location>
    <ligand>
        <name>ATP</name>
        <dbReference type="ChEBI" id="CHEBI:30616"/>
    </ligand>
</feature>
<evidence type="ECO:0000256" key="7">
    <source>
        <dbReference type="ARBA" id="ARBA00022962"/>
    </source>
</evidence>
<dbReference type="PIRSF" id="PIRSF001589">
    <property type="entry name" value="Asn_synthetase_glu-h"/>
    <property type="match status" value="1"/>
</dbReference>
<keyword evidence="6 9" id="KW-0061">Asparagine biosynthesis</keyword>
<dbReference type="GO" id="GO:0005829">
    <property type="term" value="C:cytosol"/>
    <property type="evidence" value="ECO:0007669"/>
    <property type="project" value="TreeGrafter"/>
</dbReference>
<feature type="binding site" evidence="10">
    <location>
        <position position="103"/>
    </location>
    <ligand>
        <name>L-glutamine</name>
        <dbReference type="ChEBI" id="CHEBI:58359"/>
    </ligand>
</feature>
<dbReference type="SUPFAM" id="SSF52402">
    <property type="entry name" value="Adenine nucleotide alpha hydrolases-like"/>
    <property type="match status" value="1"/>
</dbReference>
<dbReference type="EC" id="6.3.5.4" evidence="3"/>
<evidence type="ECO:0000256" key="2">
    <source>
        <dbReference type="ARBA" id="ARBA00005752"/>
    </source>
</evidence>
<dbReference type="SUPFAM" id="SSF56235">
    <property type="entry name" value="N-terminal nucleophile aminohydrolases (Ntn hydrolases)"/>
    <property type="match status" value="1"/>
</dbReference>
<dbReference type="RefSeq" id="WP_090933847.1">
    <property type="nucleotide sequence ID" value="NZ_FNDJ01000009.1"/>
</dbReference>
<dbReference type="InterPro" id="IPR029055">
    <property type="entry name" value="Ntn_hydrolases_N"/>
</dbReference>
<dbReference type="Pfam" id="PF13537">
    <property type="entry name" value="GATase_7"/>
    <property type="match status" value="1"/>
</dbReference>
<dbReference type="GO" id="GO:0005524">
    <property type="term" value="F:ATP binding"/>
    <property type="evidence" value="ECO:0007669"/>
    <property type="project" value="UniProtKB-KW"/>
</dbReference>
<dbReference type="InterPro" id="IPR033738">
    <property type="entry name" value="AsnB_N"/>
</dbReference>
<dbReference type="InterPro" id="IPR017932">
    <property type="entry name" value="GATase_2_dom"/>
</dbReference>
<dbReference type="InterPro" id="IPR001962">
    <property type="entry name" value="Asn_synthase"/>
</dbReference>
<dbReference type="STRING" id="633440.SAMN05421869_109228"/>
<feature type="active site" description="For GATase activity" evidence="9">
    <location>
        <position position="2"/>
    </location>
</feature>
<dbReference type="PANTHER" id="PTHR43284:SF1">
    <property type="entry name" value="ASPARAGINE SYNTHETASE"/>
    <property type="match status" value="1"/>
</dbReference>
<keyword evidence="5 10" id="KW-0067">ATP-binding</keyword>
<dbReference type="Gene3D" id="3.60.20.10">
    <property type="entry name" value="Glutamine Phosphoribosylpyrophosphate, subunit 1, domain 1"/>
    <property type="match status" value="1"/>
</dbReference>
<dbReference type="EMBL" id="FNDJ01000009">
    <property type="protein sequence ID" value="SDJ22197.1"/>
    <property type="molecule type" value="Genomic_DNA"/>
</dbReference>
<keyword evidence="14" id="KW-1185">Reference proteome</keyword>
<evidence type="ECO:0000256" key="9">
    <source>
        <dbReference type="PIRSR" id="PIRSR001589-1"/>
    </source>
</evidence>
<keyword evidence="4 10" id="KW-0547">Nucleotide-binding</keyword>
<organism evidence="13 14">
    <name type="scientific">Nonomuraea jiangxiensis</name>
    <dbReference type="NCBI Taxonomy" id="633440"/>
    <lineage>
        <taxon>Bacteria</taxon>
        <taxon>Bacillati</taxon>
        <taxon>Actinomycetota</taxon>
        <taxon>Actinomycetes</taxon>
        <taxon>Streptosporangiales</taxon>
        <taxon>Streptosporangiaceae</taxon>
        <taxon>Nonomuraea</taxon>
    </lineage>
</organism>
<comment type="catalytic activity">
    <reaction evidence="8">
        <text>L-aspartate + L-glutamine + ATP + H2O = L-asparagine + L-glutamate + AMP + diphosphate + H(+)</text>
        <dbReference type="Rhea" id="RHEA:12228"/>
        <dbReference type="ChEBI" id="CHEBI:15377"/>
        <dbReference type="ChEBI" id="CHEBI:15378"/>
        <dbReference type="ChEBI" id="CHEBI:29985"/>
        <dbReference type="ChEBI" id="CHEBI:29991"/>
        <dbReference type="ChEBI" id="CHEBI:30616"/>
        <dbReference type="ChEBI" id="CHEBI:33019"/>
        <dbReference type="ChEBI" id="CHEBI:58048"/>
        <dbReference type="ChEBI" id="CHEBI:58359"/>
        <dbReference type="ChEBI" id="CHEBI:456215"/>
        <dbReference type="EC" id="6.3.5.4"/>
    </reaction>
</comment>
<comment type="pathway">
    <text evidence="1">Amino-acid biosynthesis; L-asparagine biosynthesis; L-asparagine from L-aspartate (L-Gln route): step 1/1.</text>
</comment>
<feature type="domain" description="Glutamine amidotransferase type-2" evidence="12">
    <location>
        <begin position="2"/>
        <end position="215"/>
    </location>
</feature>
<evidence type="ECO:0000256" key="3">
    <source>
        <dbReference type="ARBA" id="ARBA00012737"/>
    </source>
</evidence>
<evidence type="ECO:0000256" key="10">
    <source>
        <dbReference type="PIRSR" id="PIRSR001589-2"/>
    </source>
</evidence>
<keyword evidence="7 9" id="KW-0315">Glutamine amidotransferase</keyword>
<dbReference type="AlphaFoldDB" id="A0A1G8RZ16"/>
<evidence type="ECO:0000313" key="13">
    <source>
        <dbReference type="EMBL" id="SDJ22197.1"/>
    </source>
</evidence>
<evidence type="ECO:0000256" key="4">
    <source>
        <dbReference type="ARBA" id="ARBA00022741"/>
    </source>
</evidence>
<dbReference type="InterPro" id="IPR006426">
    <property type="entry name" value="Asn_synth_AEB"/>
</dbReference>
<dbReference type="GO" id="GO:0004066">
    <property type="term" value="F:asparagine synthase (glutamine-hydrolyzing) activity"/>
    <property type="evidence" value="ECO:0007669"/>
    <property type="project" value="UniProtKB-EC"/>
</dbReference>
<evidence type="ECO:0000256" key="1">
    <source>
        <dbReference type="ARBA" id="ARBA00005187"/>
    </source>
</evidence>
<dbReference type="InterPro" id="IPR014729">
    <property type="entry name" value="Rossmann-like_a/b/a_fold"/>
</dbReference>
<feature type="site" description="Important for beta-aspartyl-AMP intermediate formation" evidence="11">
    <location>
        <position position="370"/>
    </location>
</feature>
<dbReference type="PANTHER" id="PTHR43284">
    <property type="entry name" value="ASPARAGINE SYNTHETASE (GLUTAMINE-HYDROLYZING)"/>
    <property type="match status" value="1"/>
</dbReference>
<reference evidence="13" key="1">
    <citation type="submission" date="2016-10" db="EMBL/GenBank/DDBJ databases">
        <authorList>
            <person name="de Groot N.N."/>
        </authorList>
    </citation>
    <scope>NUCLEOTIDE SEQUENCE [LARGE SCALE GENOMIC DNA]</scope>
    <source>
        <strain evidence="13">CGMCC 4.6533</strain>
    </source>
</reference>
<sequence>MCGITGWIGFARDLSAESRTLWAMAGCLGSRGPDDRGIWLSRHAALAHTRLAVIDPPGGAQPMTAEQDGRPLAVVVFSGEIYNFRELRRELESRGHAFRTRSDTEVVLRGHLEWGAGLPDRLNGMFAYAVWDVMTETLTLVRDRLGIKPLYYFPTDDGVLFGSEPKAILRHPAVHPELDADGLRELLTMVNTPGHGVFRGMAQVRPGSTVTFSRNGVQHSAYWSLAARPHTDGFDRTVSTVRELLEDIVARQLVADVPLGVILSGGLDSSTLAALAMRQADAPVRTFAVDFRQPDGAGTADAPFVAEAAEHLGLDHRDLVLDSAALAERGLRAGVVHARDFPLGLGDMDNSLYLLFRAVRRHVTVGLSGEGSDELFGGYAWFQQEEALRGETFPWMASQGQAGGPSFLDPDLAGILDLRSYTTVRFKEAVADTPRLPGEDRHEARLRQAAALFLTRFLPMLLDRKDRLSMAHGLEIRVPFCDHRLVEYVFNVPWRMKAHGGREKGLLRAAVTDLLPPSILERRKTPYPMIADPAYEAALRAELESLFADSDAPVFGLLDREAARGVLSWRLPPEHRGVVRTVLETVLRINDWLRDYKVRLVL</sequence>
<gene>
    <name evidence="13" type="ORF">SAMN05421869_109228</name>
</gene>
<accession>A0A1G8RZ16</accession>
<dbReference type="InterPro" id="IPR051786">
    <property type="entry name" value="ASN_synthetase/amidase"/>
</dbReference>
<evidence type="ECO:0000256" key="6">
    <source>
        <dbReference type="ARBA" id="ARBA00022888"/>
    </source>
</evidence>
<evidence type="ECO:0000259" key="12">
    <source>
        <dbReference type="PROSITE" id="PS51278"/>
    </source>
</evidence>
<evidence type="ECO:0000256" key="11">
    <source>
        <dbReference type="PIRSR" id="PIRSR001589-3"/>
    </source>
</evidence>
<dbReference type="GO" id="GO:0006529">
    <property type="term" value="P:asparagine biosynthetic process"/>
    <property type="evidence" value="ECO:0007669"/>
    <property type="project" value="UniProtKB-KW"/>
</dbReference>
<feature type="binding site" evidence="10">
    <location>
        <begin position="368"/>
        <end position="369"/>
    </location>
    <ligand>
        <name>ATP</name>
        <dbReference type="ChEBI" id="CHEBI:30616"/>
    </ligand>
</feature>
<evidence type="ECO:0000313" key="14">
    <source>
        <dbReference type="Proteomes" id="UP000199202"/>
    </source>
</evidence>
<dbReference type="CDD" id="cd00712">
    <property type="entry name" value="AsnB"/>
    <property type="match status" value="1"/>
</dbReference>
<proteinExistence type="inferred from homology"/>
<dbReference type="Proteomes" id="UP000199202">
    <property type="component" value="Unassembled WGS sequence"/>
</dbReference>
<dbReference type="PROSITE" id="PS51278">
    <property type="entry name" value="GATASE_TYPE_2"/>
    <property type="match status" value="1"/>
</dbReference>